<keyword evidence="4 7" id="KW-0547">Nucleotide-binding</keyword>
<dbReference type="Pfam" id="PF00069">
    <property type="entry name" value="Pkinase"/>
    <property type="match status" value="1"/>
</dbReference>
<proteinExistence type="predicted"/>
<dbReference type="InterPro" id="IPR011009">
    <property type="entry name" value="Kinase-like_dom_sf"/>
</dbReference>
<evidence type="ECO:0000256" key="1">
    <source>
        <dbReference type="ARBA" id="ARBA00012513"/>
    </source>
</evidence>
<dbReference type="InterPro" id="IPR000719">
    <property type="entry name" value="Prot_kinase_dom"/>
</dbReference>
<evidence type="ECO:0000256" key="2">
    <source>
        <dbReference type="ARBA" id="ARBA00022527"/>
    </source>
</evidence>
<accession>A0ABQ6VGS3</accession>
<dbReference type="PROSITE" id="PS00107">
    <property type="entry name" value="PROTEIN_KINASE_ATP"/>
    <property type="match status" value="1"/>
</dbReference>
<dbReference type="EMBL" id="WBZJ01000001">
    <property type="protein sequence ID" value="KAB3523609.1"/>
    <property type="molecule type" value="Genomic_DNA"/>
</dbReference>
<evidence type="ECO:0000256" key="3">
    <source>
        <dbReference type="ARBA" id="ARBA00022679"/>
    </source>
</evidence>
<dbReference type="CDD" id="cd14014">
    <property type="entry name" value="STKc_PknB_like"/>
    <property type="match status" value="1"/>
</dbReference>
<dbReference type="Gene3D" id="3.30.200.20">
    <property type="entry name" value="Phosphorylase Kinase, domain 1"/>
    <property type="match status" value="1"/>
</dbReference>
<feature type="domain" description="Protein kinase" evidence="8">
    <location>
        <begin position="22"/>
        <end position="301"/>
    </location>
</feature>
<dbReference type="Gene3D" id="1.10.510.10">
    <property type="entry name" value="Transferase(Phosphotransferase) domain 1"/>
    <property type="match status" value="1"/>
</dbReference>
<dbReference type="PROSITE" id="PS50011">
    <property type="entry name" value="PROTEIN_KINASE_DOM"/>
    <property type="match status" value="1"/>
</dbReference>
<organism evidence="9 10">
    <name type="scientific">Corynebacterium zhongnanshanii</name>
    <dbReference type="NCBI Taxonomy" id="2768834"/>
    <lineage>
        <taxon>Bacteria</taxon>
        <taxon>Bacillati</taxon>
        <taxon>Actinomycetota</taxon>
        <taxon>Actinomycetes</taxon>
        <taxon>Mycobacteriales</taxon>
        <taxon>Corynebacteriaceae</taxon>
        <taxon>Corynebacterium</taxon>
    </lineage>
</organism>
<dbReference type="PROSITE" id="PS00108">
    <property type="entry name" value="PROTEIN_KINASE_ST"/>
    <property type="match status" value="1"/>
</dbReference>
<dbReference type="EC" id="2.7.11.1" evidence="1"/>
<keyword evidence="5 9" id="KW-0418">Kinase</keyword>
<evidence type="ECO:0000256" key="4">
    <source>
        <dbReference type="ARBA" id="ARBA00022741"/>
    </source>
</evidence>
<evidence type="ECO:0000256" key="5">
    <source>
        <dbReference type="ARBA" id="ARBA00022777"/>
    </source>
</evidence>
<name>A0ABQ6VGS3_9CORY</name>
<keyword evidence="3" id="KW-0808">Transferase</keyword>
<evidence type="ECO:0000256" key="7">
    <source>
        <dbReference type="PROSITE-ProRule" id="PRU10141"/>
    </source>
</evidence>
<dbReference type="PANTHER" id="PTHR43289">
    <property type="entry name" value="MITOGEN-ACTIVATED PROTEIN KINASE KINASE KINASE 20-RELATED"/>
    <property type="match status" value="1"/>
</dbReference>
<evidence type="ECO:0000313" key="10">
    <source>
        <dbReference type="Proteomes" id="UP000436181"/>
    </source>
</evidence>
<keyword evidence="2 9" id="KW-0723">Serine/threonine-protein kinase</keyword>
<dbReference type="PANTHER" id="PTHR43289:SF6">
    <property type="entry name" value="SERINE_THREONINE-PROTEIN KINASE NEKL-3"/>
    <property type="match status" value="1"/>
</dbReference>
<reference evidence="9 10" key="1">
    <citation type="submission" date="2019-10" db="EMBL/GenBank/DDBJ databases">
        <title>Corynebacterium sp novel species isolated from the respiratory tract of Marmot.</title>
        <authorList>
            <person name="Zhang G."/>
        </authorList>
    </citation>
    <scope>NUCLEOTIDE SEQUENCE [LARGE SCALE GENOMIC DNA]</scope>
    <source>
        <strain evidence="9 10">336</strain>
    </source>
</reference>
<dbReference type="Proteomes" id="UP000436181">
    <property type="component" value="Unassembled WGS sequence"/>
</dbReference>
<dbReference type="InterPro" id="IPR017441">
    <property type="entry name" value="Protein_kinase_ATP_BS"/>
</dbReference>
<evidence type="ECO:0000256" key="6">
    <source>
        <dbReference type="ARBA" id="ARBA00022840"/>
    </source>
</evidence>
<dbReference type="InterPro" id="IPR008271">
    <property type="entry name" value="Ser/Thr_kinase_AS"/>
</dbReference>
<keyword evidence="10" id="KW-1185">Reference proteome</keyword>
<protein>
    <recommendedName>
        <fullName evidence="1">non-specific serine/threonine protein kinase</fullName>
        <ecNumber evidence="1">2.7.11.1</ecNumber>
    </recommendedName>
</protein>
<dbReference type="SUPFAM" id="SSF56112">
    <property type="entry name" value="Protein kinase-like (PK-like)"/>
    <property type="match status" value="1"/>
</dbReference>
<gene>
    <name evidence="9" type="ORF">F8377_01650</name>
</gene>
<keyword evidence="6 7" id="KW-0067">ATP-binding</keyword>
<dbReference type="SMART" id="SM00220">
    <property type="entry name" value="S_TKc"/>
    <property type="match status" value="1"/>
</dbReference>
<sequence length="471" mass="50684">MDSSHSQLSPTDFRNELSALGYSNIAQLGQGGMGTVFRAYKPNLDRTVAIKVVSEHCVSNAAYVQRFHAEMRTMAALDHPAIVPVYDGGVTARGIPYFVMKYIAGENVHDFLYRRRASHQPLSVLEVAHILAPIAGALDYLAARPNPVVHRDIKPANILLPTAGTGGPAAMLTDFGIAVDRESTRMTRLGMRMGTDGYAAPELLATKDVTRPPQPNAVSEQYSLGLVAFEMLTGIYVRESVSDEQWVVKRPVPELKAPWIHPSDVPHMKGINSVFSRVLAIDPRKRFPTAAAFVEALHNAVAPAHPEPGEKHAGKGSSPVKTIAALGVAAATIAAGLVVVPNFLADSWDGEDARLAAAFPKIVSAEPGGQGWRSTHCERRDPNPGELARIACNSEELSVVLAHFESVAARDSVMPTGDIQTMTSDRCSAYTMPMNSNGRAFGVFPTESLDTYGLIVSGRDSESLRLTLPIC</sequence>
<feature type="binding site" evidence="7">
    <location>
        <position position="51"/>
    </location>
    <ligand>
        <name>ATP</name>
        <dbReference type="ChEBI" id="CHEBI:30616"/>
    </ligand>
</feature>
<evidence type="ECO:0000259" key="8">
    <source>
        <dbReference type="PROSITE" id="PS50011"/>
    </source>
</evidence>
<evidence type="ECO:0000313" key="9">
    <source>
        <dbReference type="EMBL" id="KAB3523609.1"/>
    </source>
</evidence>
<dbReference type="GO" id="GO:0004674">
    <property type="term" value="F:protein serine/threonine kinase activity"/>
    <property type="evidence" value="ECO:0007669"/>
    <property type="project" value="UniProtKB-KW"/>
</dbReference>
<comment type="caution">
    <text evidence="9">The sequence shown here is derived from an EMBL/GenBank/DDBJ whole genome shotgun (WGS) entry which is preliminary data.</text>
</comment>